<dbReference type="GO" id="GO:0019825">
    <property type="term" value="F:oxygen binding"/>
    <property type="evidence" value="ECO:0007669"/>
    <property type="project" value="InterPro"/>
</dbReference>
<feature type="chain" id="PRO_5004194921" description="Group 1 truncated hemoglobin" evidence="9">
    <location>
        <begin position="26"/>
        <end position="144"/>
    </location>
</feature>
<keyword evidence="4 6" id="KW-0479">Metal-binding</keyword>
<evidence type="ECO:0000256" key="9">
    <source>
        <dbReference type="SAM" id="SignalP"/>
    </source>
</evidence>
<dbReference type="EMBL" id="AAQH01000005">
    <property type="protein sequence ID" value="EAT12686.1"/>
    <property type="molecule type" value="Genomic_DNA"/>
</dbReference>
<keyword evidence="5 6" id="KW-0408">Iron</keyword>
<name>Q1N3A5_9GAMM</name>
<dbReference type="GO" id="GO:0046872">
    <property type="term" value="F:metal ion binding"/>
    <property type="evidence" value="ECO:0007669"/>
    <property type="project" value="UniProtKB-UniRule"/>
</dbReference>
<keyword evidence="6" id="KW-0561">Oxygen transport</keyword>
<evidence type="ECO:0000256" key="4">
    <source>
        <dbReference type="ARBA" id="ARBA00022723"/>
    </source>
</evidence>
<dbReference type="InterPro" id="IPR012292">
    <property type="entry name" value="Globin/Proto"/>
</dbReference>
<keyword evidence="9" id="KW-0732">Signal</keyword>
<dbReference type="Gene3D" id="1.10.490.10">
    <property type="entry name" value="Globins"/>
    <property type="match status" value="1"/>
</dbReference>
<comment type="cofactor">
    <cofactor evidence="7">
        <name>heme</name>
        <dbReference type="ChEBI" id="CHEBI:30413"/>
    </cofactor>
    <text evidence="7">Binds 1 heme group per subunit.</text>
</comment>
<dbReference type="AlphaFoldDB" id="Q1N3A5"/>
<dbReference type="HOGENOM" id="CLU_103526_2_0_6"/>
<dbReference type="GO" id="GO:0005344">
    <property type="term" value="F:oxygen carrier activity"/>
    <property type="evidence" value="ECO:0007669"/>
    <property type="project" value="UniProtKB-UniRule"/>
</dbReference>
<feature type="binding site" description="proximal binding residue" evidence="7">
    <location>
        <position position="96"/>
    </location>
    <ligand>
        <name>heme</name>
        <dbReference type="ChEBI" id="CHEBI:30413"/>
    </ligand>
    <ligandPart>
        <name>Fe</name>
        <dbReference type="ChEBI" id="CHEBI:18248"/>
    </ligandPart>
</feature>
<dbReference type="InterPro" id="IPR016339">
    <property type="entry name" value="Hemoglobin_trunc_I"/>
</dbReference>
<evidence type="ECO:0000256" key="8">
    <source>
        <dbReference type="PIRSR" id="PIRSR601486-1"/>
    </source>
</evidence>
<dbReference type="Proteomes" id="UP000004263">
    <property type="component" value="Unassembled WGS sequence"/>
</dbReference>
<dbReference type="InterPro" id="IPR001486">
    <property type="entry name" value="Hemoglobin_trunc"/>
</dbReference>
<evidence type="ECO:0000313" key="11">
    <source>
        <dbReference type="Proteomes" id="UP000004263"/>
    </source>
</evidence>
<evidence type="ECO:0000256" key="6">
    <source>
        <dbReference type="PIRNR" id="PIRNR002030"/>
    </source>
</evidence>
<keyword evidence="11" id="KW-1185">Reference proteome</keyword>
<evidence type="ECO:0000256" key="1">
    <source>
        <dbReference type="ARBA" id="ARBA00009660"/>
    </source>
</evidence>
<dbReference type="OrthoDB" id="9795814at2"/>
<feature type="signal peptide" evidence="9">
    <location>
        <begin position="1"/>
        <end position="25"/>
    </location>
</feature>
<accession>Q1N3A5</accession>
<reference evidence="10 11" key="1">
    <citation type="submission" date="2006-03" db="EMBL/GenBank/DDBJ databases">
        <authorList>
            <person name="Pinhassi J."/>
            <person name="Pedros-Alio C."/>
            <person name="Ferriera S."/>
            <person name="Johnson J."/>
            <person name="Kravitz S."/>
            <person name="Halpern A."/>
            <person name="Remington K."/>
            <person name="Beeson K."/>
            <person name="Tran B."/>
            <person name="Rogers Y.-H."/>
            <person name="Friedman R."/>
            <person name="Venter J.C."/>
        </authorList>
    </citation>
    <scope>NUCLEOTIDE SEQUENCE [LARGE SCALE GENOMIC DNA]</scope>
    <source>
        <strain evidence="10 11">RED65</strain>
    </source>
</reference>
<dbReference type="CDD" id="cd00454">
    <property type="entry name" value="TrHb1_N"/>
    <property type="match status" value="1"/>
</dbReference>
<keyword evidence="3 6" id="KW-0349">Heme</keyword>
<evidence type="ECO:0000256" key="3">
    <source>
        <dbReference type="ARBA" id="ARBA00022617"/>
    </source>
</evidence>
<comment type="similarity">
    <text evidence="1 6">Belongs to the truncated hemoglobin family. Group I subfamily.</text>
</comment>
<dbReference type="PROSITE" id="PS51257">
    <property type="entry name" value="PROKAR_LIPOPROTEIN"/>
    <property type="match status" value="1"/>
</dbReference>
<dbReference type="InterPro" id="IPR009050">
    <property type="entry name" value="Globin-like_sf"/>
</dbReference>
<dbReference type="Pfam" id="PF01152">
    <property type="entry name" value="Bac_globin"/>
    <property type="match status" value="1"/>
</dbReference>
<gene>
    <name evidence="10" type="ORF">RED65_13417</name>
</gene>
<proteinExistence type="inferred from homology"/>
<organism evidence="10 11">
    <name type="scientific">Bermanella marisrubri</name>
    <dbReference type="NCBI Taxonomy" id="207949"/>
    <lineage>
        <taxon>Bacteria</taxon>
        <taxon>Pseudomonadati</taxon>
        <taxon>Pseudomonadota</taxon>
        <taxon>Gammaproteobacteria</taxon>
        <taxon>Oceanospirillales</taxon>
        <taxon>Oceanospirillaceae</taxon>
        <taxon>Bermanella</taxon>
    </lineage>
</organism>
<evidence type="ECO:0000256" key="2">
    <source>
        <dbReference type="ARBA" id="ARBA00022448"/>
    </source>
</evidence>
<comment type="caution">
    <text evidence="10">The sequence shown here is derived from an EMBL/GenBank/DDBJ whole genome shotgun (WGS) entry which is preliminary data.</text>
</comment>
<dbReference type="STRING" id="207949.RED65_13417"/>
<protein>
    <recommendedName>
        <fullName evidence="6">Group 1 truncated hemoglobin</fullName>
    </recommendedName>
</protein>
<evidence type="ECO:0000256" key="7">
    <source>
        <dbReference type="PIRSR" id="PIRSR002030-1"/>
    </source>
</evidence>
<dbReference type="SUPFAM" id="SSF46458">
    <property type="entry name" value="Globin-like"/>
    <property type="match status" value="1"/>
</dbReference>
<keyword evidence="2 6" id="KW-0813">Transport</keyword>
<evidence type="ECO:0000256" key="5">
    <source>
        <dbReference type="ARBA" id="ARBA00023004"/>
    </source>
</evidence>
<dbReference type="GO" id="GO:0020037">
    <property type="term" value="F:heme binding"/>
    <property type="evidence" value="ECO:0007669"/>
    <property type="project" value="InterPro"/>
</dbReference>
<sequence length="144" mass="16462">MFYFKCLLVPVLIIFLMACSTLPNSNEDSLYERIGGLPTIEKLVDAFIKNIARDEQVLPYFRKSDVTHFRNGFIAHFCTVVDGPCEYKGDSMVDIHTGMDINEADFNRTVELLVDAMEKVGISYRQQNEILARLASLRKDIIHL</sequence>
<evidence type="ECO:0000313" key="10">
    <source>
        <dbReference type="EMBL" id="EAT12686.1"/>
    </source>
</evidence>
<feature type="binding site" description="distal binding residue" evidence="8">
    <location>
        <position position="96"/>
    </location>
    <ligand>
        <name>heme</name>
        <dbReference type="ChEBI" id="CHEBI:30413"/>
    </ligand>
    <ligandPart>
        <name>Fe</name>
        <dbReference type="ChEBI" id="CHEBI:18248"/>
    </ligandPart>
</feature>
<dbReference type="PIRSF" id="PIRSF002030">
    <property type="entry name" value="Globin_Protozoa/Cyanobacteria"/>
    <property type="match status" value="1"/>
</dbReference>